<proteinExistence type="predicted"/>
<dbReference type="AlphaFoldDB" id="A0A7L1SBQ2"/>
<reference evidence="3" key="1">
    <citation type="submission" date="2019-09" db="EMBL/GenBank/DDBJ databases">
        <title>Bird 10,000 Genomes (B10K) Project - Family phase.</title>
        <authorList>
            <person name="Zhang G."/>
        </authorList>
    </citation>
    <scope>NUCLEOTIDE SEQUENCE [LARGE SCALE GENOMIC DNA]</scope>
</reference>
<dbReference type="EMBL" id="VXBM01003398">
    <property type="protein sequence ID" value="NXO46216.1"/>
    <property type="molecule type" value="Genomic_DNA"/>
</dbReference>
<keyword evidence="3" id="KW-1185">Reference proteome</keyword>
<evidence type="ECO:0000256" key="1">
    <source>
        <dbReference type="SAM" id="MobiDB-lite"/>
    </source>
</evidence>
<feature type="non-terminal residue" evidence="2">
    <location>
        <position position="1"/>
    </location>
</feature>
<feature type="non-terminal residue" evidence="2">
    <location>
        <position position="252"/>
    </location>
</feature>
<feature type="compositionally biased region" description="Basic and acidic residues" evidence="1">
    <location>
        <begin position="211"/>
        <end position="238"/>
    </location>
</feature>
<feature type="compositionally biased region" description="Basic and acidic residues" evidence="1">
    <location>
        <begin position="26"/>
        <end position="41"/>
    </location>
</feature>
<feature type="compositionally biased region" description="Low complexity" evidence="1">
    <location>
        <begin position="44"/>
        <end position="59"/>
    </location>
</feature>
<organism evidence="2 3">
    <name type="scientific">Helopsaltes ochotensis</name>
    <name type="common">Middendorff's grasshopper-warbler</name>
    <dbReference type="NCBI Taxonomy" id="3150915"/>
    <lineage>
        <taxon>Eukaryota</taxon>
        <taxon>Metazoa</taxon>
        <taxon>Chordata</taxon>
        <taxon>Craniata</taxon>
        <taxon>Vertebrata</taxon>
        <taxon>Euteleostomi</taxon>
        <taxon>Archelosauria</taxon>
        <taxon>Archosauria</taxon>
        <taxon>Dinosauria</taxon>
        <taxon>Saurischia</taxon>
        <taxon>Theropoda</taxon>
        <taxon>Coelurosauria</taxon>
        <taxon>Aves</taxon>
        <taxon>Neognathae</taxon>
        <taxon>Neoaves</taxon>
        <taxon>Telluraves</taxon>
        <taxon>Australaves</taxon>
        <taxon>Passeriformes</taxon>
        <taxon>Sylvioidea</taxon>
        <taxon>Locustellidae</taxon>
        <taxon>Helopsaltes</taxon>
    </lineage>
</organism>
<name>A0A7L1SBQ2_9PASS</name>
<gene>
    <name evidence="2" type="primary">Gpr179_0</name>
    <name evidence="2" type="ORF">LOCOCH_R15347</name>
</gene>
<comment type="caution">
    <text evidence="2">The sequence shown here is derived from an EMBL/GenBank/DDBJ whole genome shotgun (WGS) entry which is preliminary data.</text>
</comment>
<feature type="region of interest" description="Disordered" evidence="1">
    <location>
        <begin position="1"/>
        <end position="252"/>
    </location>
</feature>
<dbReference type="Proteomes" id="UP000572057">
    <property type="component" value="Unassembled WGS sequence"/>
</dbReference>
<evidence type="ECO:0000313" key="3">
    <source>
        <dbReference type="Proteomes" id="UP000572057"/>
    </source>
</evidence>
<protein>
    <submittedName>
        <fullName evidence="2">GP179 protein</fullName>
    </submittedName>
</protein>
<sequence length="252" mass="26294">PTRGAEVCPPGIPTGRGALLRQEAIAPREDGGVPESPHEALEMGSSRPGASGAGSAQGELGPGGTRGDPSSKLEFSPGKGGTEGDSQRSPGTEKPPELPKVAPEQAEGRRAEVCPWESREQGRSVRAEICPWDTEGALPEQEGQRSPKSGEGVEQPGMGVPGKAPALPKPSSQRAGTTESKKANICPWEVEDEPRPKTEVCPWEGAAAPAGKERLRQDTRGTSKGEEKERSRAPEEGKQPAGKPLPKSPSGK</sequence>
<dbReference type="OrthoDB" id="5823771at2759"/>
<accession>A0A7L1SBQ2</accession>
<feature type="compositionally biased region" description="Basic and acidic residues" evidence="1">
    <location>
        <begin position="106"/>
        <end position="126"/>
    </location>
</feature>
<evidence type="ECO:0000313" key="2">
    <source>
        <dbReference type="EMBL" id="NXO46216.1"/>
    </source>
</evidence>